<keyword evidence="4" id="KW-1185">Reference proteome</keyword>
<sequence length="636" mass="73237">MTKRLILLLTIFLWSAVAWSQETAGNLVLDRDQPRQGETMMFTYQPTGTELEGEKEITAVAYEFDQGKMHAYDVLLKKSKTNWKGTLKPSKTAKGLYLKFQNSYREDSNYKVDRNKGKGYPILLHNKRNHLVPGATLVTAAMLQEAQYHLKIKYDPKLALILFEQEFEREPELKRPYIMAYIKALLEARGKENAVVLGALDWLALQPNLTEEEMLVLHKMYRDYGKPDKADAYNFLLRKHWPKGQVVRDERMESFRKERDAAKRVELLHKLIYDFPEHDWQEEYVHMAEEYARAGNVADFKSMLSVFPKSKNGDVYRSFCNILIEQNEHMQAAEELITYAYQNAMAELKNPTSQKPAVLSEKAWLIQRENTLGLCAASYGQLYLKKGDHASALPYLTEAYKLTQKSMHQKIVEPYVEVLLKTGDYATARTLVEAKIAEGTKSDTYKDFYKQLYVHDRKSDIGFETYWTAGIEASAIEKTRESLQKEMLYEAAADFELKDLNGKTVKLSSLKGKTVVIDFWATWCFPCLDAFETMGEAMQRHKGDDVVFLFVNTGEKVKDKKKAVRDYKKKHKIPFQMLMDENNKVAEELYKVNGLPTKLIIDAAGNLRFKKAGHILSPEGSALRELLLMIEMACSE</sequence>
<dbReference type="InterPro" id="IPR013766">
    <property type="entry name" value="Thioredoxin_domain"/>
</dbReference>
<gene>
    <name evidence="3" type="ORF">ACFS7Z_26495</name>
</gene>
<dbReference type="EC" id="1.11.1.24" evidence="3"/>
<reference evidence="4" key="1">
    <citation type="journal article" date="2019" name="Int. J. Syst. Evol. Microbiol.">
        <title>The Global Catalogue of Microorganisms (GCM) 10K type strain sequencing project: providing services to taxonomists for standard genome sequencing and annotation.</title>
        <authorList>
            <consortium name="The Broad Institute Genomics Platform"/>
            <consortium name="The Broad Institute Genome Sequencing Center for Infectious Disease"/>
            <person name="Wu L."/>
            <person name="Ma J."/>
        </authorList>
    </citation>
    <scope>NUCLEOTIDE SEQUENCE [LARGE SCALE GENOMIC DNA]</scope>
    <source>
        <strain evidence="4">KCTC 23984</strain>
    </source>
</reference>
<dbReference type="InterPro" id="IPR036249">
    <property type="entry name" value="Thioredoxin-like_sf"/>
</dbReference>
<dbReference type="InterPro" id="IPR050553">
    <property type="entry name" value="Thioredoxin_ResA/DsbE_sf"/>
</dbReference>
<accession>A0ABW6C6W8</accession>
<dbReference type="PANTHER" id="PTHR42852">
    <property type="entry name" value="THIOL:DISULFIDE INTERCHANGE PROTEIN DSBE"/>
    <property type="match status" value="1"/>
</dbReference>
<dbReference type="PROSITE" id="PS51352">
    <property type="entry name" value="THIOREDOXIN_2"/>
    <property type="match status" value="1"/>
</dbReference>
<evidence type="ECO:0000259" key="2">
    <source>
        <dbReference type="PROSITE" id="PS51352"/>
    </source>
</evidence>
<keyword evidence="1" id="KW-0732">Signal</keyword>
<evidence type="ECO:0000313" key="4">
    <source>
        <dbReference type="Proteomes" id="UP001597641"/>
    </source>
</evidence>
<dbReference type="Gene3D" id="3.40.30.10">
    <property type="entry name" value="Glutaredoxin"/>
    <property type="match status" value="1"/>
</dbReference>
<name>A0ABW6C6W8_9BACT</name>
<evidence type="ECO:0000256" key="1">
    <source>
        <dbReference type="SAM" id="SignalP"/>
    </source>
</evidence>
<feature type="domain" description="Thioredoxin" evidence="2">
    <location>
        <begin position="486"/>
        <end position="632"/>
    </location>
</feature>
<feature type="chain" id="PRO_5046205228" evidence="1">
    <location>
        <begin position="21"/>
        <end position="636"/>
    </location>
</feature>
<dbReference type="Gene3D" id="1.25.40.10">
    <property type="entry name" value="Tetratricopeptide repeat domain"/>
    <property type="match status" value="1"/>
</dbReference>
<dbReference type="InterPro" id="IPR000866">
    <property type="entry name" value="AhpC/TSA"/>
</dbReference>
<dbReference type="EMBL" id="JBHUOX010000054">
    <property type="protein sequence ID" value="MFD3003934.1"/>
    <property type="molecule type" value="Genomic_DNA"/>
</dbReference>
<keyword evidence="3" id="KW-0560">Oxidoreductase</keyword>
<proteinExistence type="predicted"/>
<keyword evidence="3" id="KW-0575">Peroxidase</keyword>
<organism evidence="3 4">
    <name type="scientific">Pontibacter toksunensis</name>
    <dbReference type="NCBI Taxonomy" id="1332631"/>
    <lineage>
        <taxon>Bacteria</taxon>
        <taxon>Pseudomonadati</taxon>
        <taxon>Bacteroidota</taxon>
        <taxon>Cytophagia</taxon>
        <taxon>Cytophagales</taxon>
        <taxon>Hymenobacteraceae</taxon>
        <taxon>Pontibacter</taxon>
    </lineage>
</organism>
<dbReference type="CDD" id="cd02966">
    <property type="entry name" value="TlpA_like_family"/>
    <property type="match status" value="1"/>
</dbReference>
<dbReference type="RefSeq" id="WP_377492285.1">
    <property type="nucleotide sequence ID" value="NZ_JBHUOX010000054.1"/>
</dbReference>
<evidence type="ECO:0000313" key="3">
    <source>
        <dbReference type="EMBL" id="MFD3003934.1"/>
    </source>
</evidence>
<protein>
    <submittedName>
        <fullName evidence="3">Peroxiredoxin family protein</fullName>
        <ecNumber evidence="3">1.11.1.24</ecNumber>
    </submittedName>
</protein>
<dbReference type="InterPro" id="IPR011990">
    <property type="entry name" value="TPR-like_helical_dom_sf"/>
</dbReference>
<dbReference type="Proteomes" id="UP001597641">
    <property type="component" value="Unassembled WGS sequence"/>
</dbReference>
<dbReference type="Pfam" id="PF00578">
    <property type="entry name" value="AhpC-TSA"/>
    <property type="match status" value="1"/>
</dbReference>
<dbReference type="SUPFAM" id="SSF52833">
    <property type="entry name" value="Thioredoxin-like"/>
    <property type="match status" value="1"/>
</dbReference>
<feature type="signal peptide" evidence="1">
    <location>
        <begin position="1"/>
        <end position="20"/>
    </location>
</feature>
<comment type="caution">
    <text evidence="3">The sequence shown here is derived from an EMBL/GenBank/DDBJ whole genome shotgun (WGS) entry which is preliminary data.</text>
</comment>
<dbReference type="PANTHER" id="PTHR42852:SF13">
    <property type="entry name" value="PROTEIN DIPZ"/>
    <property type="match status" value="1"/>
</dbReference>
<dbReference type="GO" id="GO:0140824">
    <property type="term" value="F:thioredoxin-dependent peroxiredoxin activity"/>
    <property type="evidence" value="ECO:0007669"/>
    <property type="project" value="UniProtKB-EC"/>
</dbReference>